<sequence length="379" mass="40676">MEKAWSRKEKARVQKHLQTLCKNGPVDDLTALLSSLSEDKVTTLLQAPSGGSDHLSCLHLAAAANQPSVVEYLLTKHAFLFPDVRKDYARTPLHEASLHGHAAVVAVLLRHDALVGAHTTRGRTPLMYAARGGHTCVMNLLLNAGAHVNDQSETGLTALYEAAKHGRVGAIDILLAHPHVDINLGSHTKHTPLHIAIGEGHLDAAERLIQGGADTTVQDGMGVTLWHEAAGVEGVAAMDLLVHYHIPLHDDHVDVVLARHPFHYAAVEGHAAFCAALLAANMVDVNLQDVDGCTGLYYASANGHANVLKVLLEANADVNLASVRRTPLHCAVMWERSECVRLLLAHGASTTALDKDNRTAEEMAQAFPDVAALFRPTQP</sequence>
<feature type="repeat" description="ANK" evidence="3">
    <location>
        <begin position="291"/>
        <end position="323"/>
    </location>
</feature>
<dbReference type="EMBL" id="QUTE01012630">
    <property type="protein sequence ID" value="RHZ06618.1"/>
    <property type="molecule type" value="Genomic_DNA"/>
</dbReference>
<evidence type="ECO:0000313" key="19">
    <source>
        <dbReference type="Proteomes" id="UP000286510"/>
    </source>
</evidence>
<evidence type="ECO:0000256" key="3">
    <source>
        <dbReference type="PROSITE-ProRule" id="PRU00023"/>
    </source>
</evidence>
<dbReference type="InterPro" id="IPR036770">
    <property type="entry name" value="Ankyrin_rpt-contain_sf"/>
</dbReference>
<evidence type="ECO:0000313" key="18">
    <source>
        <dbReference type="Proteomes" id="UP000283543"/>
    </source>
</evidence>
<dbReference type="Proteomes" id="UP000266239">
    <property type="component" value="Unassembled WGS sequence"/>
</dbReference>
<feature type="repeat" description="ANK" evidence="3">
    <location>
        <begin position="188"/>
        <end position="220"/>
    </location>
</feature>
<dbReference type="PROSITE" id="PS50088">
    <property type="entry name" value="ANK_REPEAT"/>
    <property type="match status" value="5"/>
</dbReference>
<evidence type="ECO:0000313" key="14">
    <source>
        <dbReference type="Proteomes" id="UP000266196"/>
    </source>
</evidence>
<evidence type="ECO:0000313" key="5">
    <source>
        <dbReference type="EMBL" id="RHY23558.1"/>
    </source>
</evidence>
<keyword evidence="1" id="KW-0677">Repeat</keyword>
<evidence type="ECO:0000256" key="2">
    <source>
        <dbReference type="ARBA" id="ARBA00023043"/>
    </source>
</evidence>
<evidence type="ECO:0000313" key="9">
    <source>
        <dbReference type="EMBL" id="RHY95111.1"/>
    </source>
</evidence>
<dbReference type="EMBL" id="QUSZ01002071">
    <property type="protein sequence ID" value="RHY23558.1"/>
    <property type="molecule type" value="Genomic_DNA"/>
</dbReference>
<dbReference type="AlphaFoldDB" id="A0A397DQ03"/>
<keyword evidence="2 3" id="KW-0040">ANK repeat</keyword>
<evidence type="ECO:0000313" key="4">
    <source>
        <dbReference type="EMBL" id="RHY20506.1"/>
    </source>
</evidence>
<evidence type="ECO:0000313" key="8">
    <source>
        <dbReference type="EMBL" id="RHY70796.1"/>
    </source>
</evidence>
<evidence type="ECO:0000313" key="17">
    <source>
        <dbReference type="Proteomes" id="UP000275652"/>
    </source>
</evidence>
<dbReference type="PANTHER" id="PTHR24171">
    <property type="entry name" value="ANKYRIN REPEAT DOMAIN-CONTAINING PROTEIN 39-RELATED"/>
    <property type="match status" value="1"/>
</dbReference>
<dbReference type="PROSITE" id="PS50297">
    <property type="entry name" value="ANK_REP_REGION"/>
    <property type="match status" value="5"/>
</dbReference>
<protein>
    <submittedName>
        <fullName evidence="6">Uncharacterized protein</fullName>
    </submittedName>
</protein>
<organism evidence="6 16">
    <name type="scientific">Aphanomyces astaci</name>
    <name type="common">Crayfish plague agent</name>
    <dbReference type="NCBI Taxonomy" id="112090"/>
    <lineage>
        <taxon>Eukaryota</taxon>
        <taxon>Sar</taxon>
        <taxon>Stramenopiles</taxon>
        <taxon>Oomycota</taxon>
        <taxon>Saprolegniomycetes</taxon>
        <taxon>Saprolegniales</taxon>
        <taxon>Verrucalvaceae</taxon>
        <taxon>Aphanomyces</taxon>
    </lineage>
</organism>
<dbReference type="EMBL" id="QUTF01020884">
    <property type="protein sequence ID" value="RHY95111.1"/>
    <property type="molecule type" value="Genomic_DNA"/>
</dbReference>
<comment type="caution">
    <text evidence="6">The sequence shown here is derived from an EMBL/GenBank/DDBJ whole genome shotgun (WGS) entry which is preliminary data.</text>
</comment>
<dbReference type="Pfam" id="PF00023">
    <property type="entry name" value="Ank"/>
    <property type="match status" value="1"/>
</dbReference>
<dbReference type="Proteomes" id="UP000265427">
    <property type="component" value="Unassembled WGS sequence"/>
</dbReference>
<evidence type="ECO:0000256" key="1">
    <source>
        <dbReference type="ARBA" id="ARBA00022737"/>
    </source>
</evidence>
<dbReference type="SUPFAM" id="SSF48403">
    <property type="entry name" value="Ankyrin repeat"/>
    <property type="match status" value="1"/>
</dbReference>
<dbReference type="Proteomes" id="UP000266643">
    <property type="component" value="Unassembled WGS sequence"/>
</dbReference>
<evidence type="ECO:0000313" key="16">
    <source>
        <dbReference type="Proteomes" id="UP000266643"/>
    </source>
</evidence>
<reference evidence="12 13" key="2">
    <citation type="submission" date="2018-08" db="EMBL/GenBank/DDBJ databases">
        <title>Aphanomyces genome sequencing and annotation.</title>
        <authorList>
            <person name="Minardi D."/>
            <person name="Oidtmann B."/>
            <person name="Van Der Giezen M."/>
            <person name="Studholme D.J."/>
        </authorList>
    </citation>
    <scope>NUCLEOTIDE SEQUENCE [LARGE SCALE GENOMIC DNA]</scope>
    <source>
        <strain evidence="10 14">197901</strain>
        <strain evidence="6 16">D2</strain>
        <strain evidence="9 19">FDL457</strain>
        <strain evidence="5 12">Kv</strain>
        <strain evidence="7 13">SA</strain>
        <strain evidence="8 18">Si</strain>
        <strain evidence="4 15">Yx</strain>
    </source>
</reference>
<dbReference type="EMBL" id="QUTD01004884">
    <property type="protein sequence ID" value="RHY65522.1"/>
    <property type="molecule type" value="Genomic_DNA"/>
</dbReference>
<gene>
    <name evidence="4" type="ORF">DYB25_005637</name>
    <name evidence="9" type="ORF">DYB26_001648</name>
    <name evidence="11" type="ORF">DYB28_005836</name>
    <name evidence="6" type="ORF">DYB30_004134</name>
    <name evidence="10" type="ORF">DYB31_003026</name>
    <name evidence="8" type="ORF">DYB34_004936</name>
    <name evidence="5" type="ORF">DYB36_004081</name>
    <name evidence="7" type="ORF">DYB38_007055</name>
</gene>
<proteinExistence type="predicted"/>
<dbReference type="PANTHER" id="PTHR24171:SF10">
    <property type="entry name" value="ANKYRIN REPEAT DOMAIN-CONTAINING PROTEIN 29-LIKE"/>
    <property type="match status" value="1"/>
</dbReference>
<accession>A0A397DQ03</accession>
<dbReference type="Proteomes" id="UP000275652">
    <property type="component" value="Unassembled WGS sequence"/>
</dbReference>
<evidence type="ECO:0000313" key="10">
    <source>
        <dbReference type="EMBL" id="RHZ06618.1"/>
    </source>
</evidence>
<evidence type="ECO:0000313" key="11">
    <source>
        <dbReference type="EMBL" id="RLO09632.1"/>
    </source>
</evidence>
<dbReference type="VEuPathDB" id="FungiDB:H257_13048"/>
<evidence type="ECO:0000313" key="7">
    <source>
        <dbReference type="EMBL" id="RHY68798.1"/>
    </source>
</evidence>
<feature type="repeat" description="ANK" evidence="3">
    <location>
        <begin position="323"/>
        <end position="355"/>
    </location>
</feature>
<dbReference type="EMBL" id="QUTC01003692">
    <property type="protein sequence ID" value="RHY68798.1"/>
    <property type="molecule type" value="Genomic_DNA"/>
</dbReference>
<feature type="repeat" description="ANK" evidence="3">
    <location>
        <begin position="121"/>
        <end position="153"/>
    </location>
</feature>
<dbReference type="Proteomes" id="UP000283543">
    <property type="component" value="Unassembled WGS sequence"/>
</dbReference>
<dbReference type="Proteomes" id="UP000266196">
    <property type="component" value="Unassembled WGS sequence"/>
</dbReference>
<dbReference type="Proteomes" id="UP000265716">
    <property type="component" value="Unassembled WGS sequence"/>
</dbReference>
<evidence type="ECO:0000313" key="12">
    <source>
        <dbReference type="Proteomes" id="UP000265427"/>
    </source>
</evidence>
<dbReference type="SMART" id="SM00248">
    <property type="entry name" value="ANK"/>
    <property type="match status" value="8"/>
</dbReference>
<dbReference type="EMBL" id="QUTA01004239">
    <property type="protein sequence ID" value="RHY20506.1"/>
    <property type="molecule type" value="Genomic_DNA"/>
</dbReference>
<dbReference type="Proteomes" id="UP000286510">
    <property type="component" value="Unassembled WGS sequence"/>
</dbReference>
<dbReference type="InterPro" id="IPR002110">
    <property type="entry name" value="Ankyrin_rpt"/>
</dbReference>
<feature type="repeat" description="ANK" evidence="3">
    <location>
        <begin position="88"/>
        <end position="120"/>
    </location>
</feature>
<dbReference type="Pfam" id="PF12796">
    <property type="entry name" value="Ank_2"/>
    <property type="match status" value="2"/>
</dbReference>
<dbReference type="EMBL" id="QUTB01002891">
    <property type="protein sequence ID" value="RHY70796.1"/>
    <property type="molecule type" value="Genomic_DNA"/>
</dbReference>
<name>A0A397DQ03_APHAT</name>
<evidence type="ECO:0000313" key="6">
    <source>
        <dbReference type="EMBL" id="RHY65522.1"/>
    </source>
</evidence>
<dbReference type="Gene3D" id="1.25.40.20">
    <property type="entry name" value="Ankyrin repeat-containing domain"/>
    <property type="match status" value="3"/>
</dbReference>
<evidence type="ECO:0000313" key="15">
    <source>
        <dbReference type="Proteomes" id="UP000266239"/>
    </source>
</evidence>
<evidence type="ECO:0000313" key="13">
    <source>
        <dbReference type="Proteomes" id="UP000265716"/>
    </source>
</evidence>
<dbReference type="PRINTS" id="PR01415">
    <property type="entry name" value="ANKYRIN"/>
</dbReference>
<dbReference type="EMBL" id="QUTI01019496">
    <property type="protein sequence ID" value="RLO09632.1"/>
    <property type="molecule type" value="Genomic_DNA"/>
</dbReference>
<reference evidence="11 17" key="1">
    <citation type="journal article" date="2018" name="J. Invertebr. Pathol.">
        <title>New genotyping method for the causative agent of crayfish plague (Aphanomyces astaci) based on whole genome data.</title>
        <authorList>
            <person name="Minardi D."/>
            <person name="Studholme D.J."/>
            <person name="van der Giezen M."/>
            <person name="Pretto T."/>
            <person name="Oidtmann B."/>
        </authorList>
    </citation>
    <scope>NUCLEOTIDE SEQUENCE [LARGE SCALE GENOMIC DNA]</scope>
    <source>
        <strain evidence="11 17">KB13</strain>
    </source>
</reference>